<dbReference type="InterPro" id="IPR038725">
    <property type="entry name" value="YdaG_split_barrel_FMN-bd"/>
</dbReference>
<protein>
    <submittedName>
        <fullName evidence="2">Pyridoxamine 5'-phosphate oxidase family protein</fullName>
    </submittedName>
</protein>
<sequence length="144" mass="16035">MAQMTLSDISERMAEIDYAMLSTKAENGHIASRPMSNNGDVEYHGDSYFFALGDTHSVGEIERDPKVGLSFHGSKGLLGQTAIFIAVEGVAELVRDKAAFQAHWNKDLDRWFEQGIDTPNLVMIKVHAERIHYWAGQDEGEVPV</sequence>
<proteinExistence type="predicted"/>
<dbReference type="EMBL" id="JBHLUN010000005">
    <property type="protein sequence ID" value="MFC0408127.1"/>
    <property type="molecule type" value="Genomic_DNA"/>
</dbReference>
<name>A0ABV6JQX5_9PROT</name>
<feature type="domain" description="General stress protein FMN-binding split barrel" evidence="1">
    <location>
        <begin position="7"/>
        <end position="137"/>
    </location>
</feature>
<dbReference type="InterPro" id="IPR052917">
    <property type="entry name" value="Stress-Dev_Protein"/>
</dbReference>
<dbReference type="Pfam" id="PF16242">
    <property type="entry name" value="Pyrid_ox_like"/>
    <property type="match status" value="1"/>
</dbReference>
<dbReference type="InterPro" id="IPR012349">
    <property type="entry name" value="Split_barrel_FMN-bd"/>
</dbReference>
<dbReference type="RefSeq" id="WP_377043869.1">
    <property type="nucleotide sequence ID" value="NZ_JBHLUN010000005.1"/>
</dbReference>
<dbReference type="SUPFAM" id="SSF50475">
    <property type="entry name" value="FMN-binding split barrel"/>
    <property type="match status" value="1"/>
</dbReference>
<dbReference type="Gene3D" id="2.30.110.10">
    <property type="entry name" value="Electron Transport, Fmn-binding Protein, Chain A"/>
    <property type="match status" value="1"/>
</dbReference>
<reference evidence="2 3" key="1">
    <citation type="submission" date="2024-09" db="EMBL/GenBank/DDBJ databases">
        <authorList>
            <person name="Sun Q."/>
            <person name="Mori K."/>
        </authorList>
    </citation>
    <scope>NUCLEOTIDE SEQUENCE [LARGE SCALE GENOMIC DNA]</scope>
    <source>
        <strain evidence="2 3">TBRC 5777</strain>
    </source>
</reference>
<evidence type="ECO:0000313" key="3">
    <source>
        <dbReference type="Proteomes" id="UP001589865"/>
    </source>
</evidence>
<organism evidence="2 3">
    <name type="scientific">Roseomonas elaeocarpi</name>
    <dbReference type="NCBI Taxonomy" id="907779"/>
    <lineage>
        <taxon>Bacteria</taxon>
        <taxon>Pseudomonadati</taxon>
        <taxon>Pseudomonadota</taxon>
        <taxon>Alphaproteobacteria</taxon>
        <taxon>Acetobacterales</taxon>
        <taxon>Roseomonadaceae</taxon>
        <taxon>Roseomonas</taxon>
    </lineage>
</organism>
<evidence type="ECO:0000259" key="1">
    <source>
        <dbReference type="Pfam" id="PF16242"/>
    </source>
</evidence>
<dbReference type="PANTHER" id="PTHR34818">
    <property type="entry name" value="PROTEIN BLI-3"/>
    <property type="match status" value="1"/>
</dbReference>
<evidence type="ECO:0000313" key="2">
    <source>
        <dbReference type="EMBL" id="MFC0408127.1"/>
    </source>
</evidence>
<dbReference type="Proteomes" id="UP001589865">
    <property type="component" value="Unassembled WGS sequence"/>
</dbReference>
<gene>
    <name evidence="2" type="ORF">ACFFGY_07685</name>
</gene>
<accession>A0ABV6JQX5</accession>
<dbReference type="PANTHER" id="PTHR34818:SF1">
    <property type="entry name" value="PROTEIN BLI-3"/>
    <property type="match status" value="1"/>
</dbReference>
<comment type="caution">
    <text evidence="2">The sequence shown here is derived from an EMBL/GenBank/DDBJ whole genome shotgun (WGS) entry which is preliminary data.</text>
</comment>
<keyword evidence="3" id="KW-1185">Reference proteome</keyword>